<feature type="transmembrane region" description="Helical" evidence="1">
    <location>
        <begin position="12"/>
        <end position="31"/>
    </location>
</feature>
<proteinExistence type="predicted"/>
<dbReference type="EMBL" id="JXSU01000007">
    <property type="protein sequence ID" value="KIS24089.1"/>
    <property type="molecule type" value="Genomic_DNA"/>
</dbReference>
<evidence type="ECO:0000313" key="2">
    <source>
        <dbReference type="EMBL" id="KIS24089.1"/>
    </source>
</evidence>
<dbReference type="HOGENOM" id="CLU_932862_0_0_9"/>
<dbReference type="OrthoDB" id="1900545at2"/>
<protein>
    <submittedName>
        <fullName evidence="2">Uncharacterized protein</fullName>
    </submittedName>
</protein>
<keyword evidence="1" id="KW-0472">Membrane</keyword>
<feature type="transmembrane region" description="Helical" evidence="1">
    <location>
        <begin position="110"/>
        <end position="131"/>
    </location>
</feature>
<accession>A0A0D1ALV5</accession>
<feature type="transmembrane region" description="Helical" evidence="1">
    <location>
        <begin position="184"/>
        <end position="211"/>
    </location>
</feature>
<evidence type="ECO:0000313" key="3">
    <source>
        <dbReference type="Proteomes" id="UP000032250"/>
    </source>
</evidence>
<reference evidence="2 3" key="1">
    <citation type="submission" date="2014-06" db="EMBL/GenBank/DDBJ databases">
        <title>Genome characterization of distinct group I Clostridium botulinum lineages.</title>
        <authorList>
            <person name="Giordani F."/>
            <person name="Anselmo A."/>
            <person name="Fillo S."/>
            <person name="Palozzi A.M."/>
            <person name="Fortunato A."/>
            <person name="Gentile B."/>
            <person name="Ciammaruconi A."/>
            <person name="Anniballi F."/>
            <person name="De Medici D."/>
            <person name="Lista F."/>
        </authorList>
    </citation>
    <scope>NUCLEOTIDE SEQUENCE [LARGE SCALE GENOMIC DNA]</scope>
    <source>
        <strain evidence="2 3">B2 450</strain>
    </source>
</reference>
<evidence type="ECO:0000256" key="1">
    <source>
        <dbReference type="SAM" id="Phobius"/>
    </source>
</evidence>
<organism evidence="2 3">
    <name type="scientific">Clostridium botulinum B2 450</name>
    <dbReference type="NCBI Taxonomy" id="1379739"/>
    <lineage>
        <taxon>Bacteria</taxon>
        <taxon>Bacillati</taxon>
        <taxon>Bacillota</taxon>
        <taxon>Clostridia</taxon>
        <taxon>Eubacteriales</taxon>
        <taxon>Clostridiaceae</taxon>
        <taxon>Clostridium</taxon>
    </lineage>
</organism>
<feature type="transmembrane region" description="Helical" evidence="1">
    <location>
        <begin position="43"/>
        <end position="65"/>
    </location>
</feature>
<sequence>MSNKRNLQSIRSFYLCILIFNIVYSSIFHLNNKGFNIKLFGYLTMRSVVLFTFNSILFLCIVIVVEKKINIDEEIKTQVSMRIKPLYLVNMFFITYILVCIFLLKNLDLILSSFVMEIIYIGILILTKKIIALELTDRQLQWQKACGYIDESCEKSSFLWRFKIWYSPHINVPFKSRWKGLSRLLYDLALVYGIFISKGNLFSLPLLILLFPDVLSWLEGLLGLQTSLTGICTCITEHHNKNSHVIYHKVYVTDYKNKRELTFYVDGPLFIHENSNMTVVHGTFSKRVLYVEGLNLDIR</sequence>
<dbReference type="RefSeq" id="WP_043032069.1">
    <property type="nucleotide sequence ID" value="NZ_JXSU01000007.1"/>
</dbReference>
<keyword evidence="1" id="KW-0812">Transmembrane</keyword>
<dbReference type="AlphaFoldDB" id="A0A0D1ALV5"/>
<dbReference type="PATRIC" id="fig|1379739.3.peg.2577"/>
<dbReference type="Proteomes" id="UP000032250">
    <property type="component" value="Unassembled WGS sequence"/>
</dbReference>
<keyword evidence="1" id="KW-1133">Transmembrane helix</keyword>
<comment type="caution">
    <text evidence="2">The sequence shown here is derived from an EMBL/GenBank/DDBJ whole genome shotgun (WGS) entry which is preliminary data.</text>
</comment>
<name>A0A0D1ALV5_CLOBO</name>
<feature type="transmembrane region" description="Helical" evidence="1">
    <location>
        <begin position="86"/>
        <end position="104"/>
    </location>
</feature>
<gene>
    <name evidence="2" type="ORF">N495_11025</name>
</gene>